<proteinExistence type="predicted"/>
<protein>
    <submittedName>
        <fullName evidence="2">Uncharacterized protein</fullName>
    </submittedName>
</protein>
<feature type="signal peptide" evidence="1">
    <location>
        <begin position="1"/>
        <end position="39"/>
    </location>
</feature>
<organism evidence="2 3">
    <name type="scientific">Cupriavidus pampae</name>
    <dbReference type="NCBI Taxonomy" id="659251"/>
    <lineage>
        <taxon>Bacteria</taxon>
        <taxon>Pseudomonadati</taxon>
        <taxon>Pseudomonadota</taxon>
        <taxon>Betaproteobacteria</taxon>
        <taxon>Burkholderiales</taxon>
        <taxon>Burkholderiaceae</taxon>
        <taxon>Cupriavidus</taxon>
    </lineage>
</organism>
<gene>
    <name evidence="2" type="ORF">LMG32289_02949</name>
</gene>
<accession>A0ABN7YMS0</accession>
<dbReference type="Proteomes" id="UP000706525">
    <property type="component" value="Unassembled WGS sequence"/>
</dbReference>
<comment type="caution">
    <text evidence="2">The sequence shown here is derived from an EMBL/GenBank/DDBJ whole genome shotgun (WGS) entry which is preliminary data.</text>
</comment>
<name>A0ABN7YMS0_9BURK</name>
<sequence length="229" mass="24723">MPGDGMAARLATRCCCLYRLWLCLCLSLVAVAAPLPLHAAEDAANAATAETPAWSGAISAFLNVPKGSETYVTGIAIAKRGAFHVEARSNYEGMDAYSFFLGYNLGWGDTLRLDLTPILGGVTGSTSGIIGGFEATLTGRNFDAYVELEYVPNAEPSGYVYAWTELAWRPRDWLRLGLAAQRTRVPDNGRDLQRGVFTQLKGKHVSGAVYWFNPAAHNQIVVVSVALSF</sequence>
<reference evidence="2 3" key="1">
    <citation type="submission" date="2021-08" db="EMBL/GenBank/DDBJ databases">
        <authorList>
            <person name="Peeters C."/>
        </authorList>
    </citation>
    <scope>NUCLEOTIDE SEQUENCE [LARGE SCALE GENOMIC DNA]</scope>
    <source>
        <strain evidence="2 3">LMG 32289</strain>
    </source>
</reference>
<dbReference type="EMBL" id="CAJZAG010000005">
    <property type="protein sequence ID" value="CAG9173731.1"/>
    <property type="molecule type" value="Genomic_DNA"/>
</dbReference>
<keyword evidence="3" id="KW-1185">Reference proteome</keyword>
<evidence type="ECO:0000313" key="2">
    <source>
        <dbReference type="EMBL" id="CAG9173731.1"/>
    </source>
</evidence>
<feature type="chain" id="PRO_5045671141" evidence="1">
    <location>
        <begin position="40"/>
        <end position="229"/>
    </location>
</feature>
<evidence type="ECO:0000256" key="1">
    <source>
        <dbReference type="SAM" id="SignalP"/>
    </source>
</evidence>
<keyword evidence="1" id="KW-0732">Signal</keyword>
<evidence type="ECO:0000313" key="3">
    <source>
        <dbReference type="Proteomes" id="UP000706525"/>
    </source>
</evidence>